<organism evidence="11 12">
    <name type="scientific">Halobacillus litoralis</name>
    <dbReference type="NCBI Taxonomy" id="45668"/>
    <lineage>
        <taxon>Bacteria</taxon>
        <taxon>Bacillati</taxon>
        <taxon>Bacillota</taxon>
        <taxon>Bacilli</taxon>
        <taxon>Bacillales</taxon>
        <taxon>Bacillaceae</taxon>
        <taxon>Halobacillus</taxon>
    </lineage>
</organism>
<dbReference type="InterPro" id="IPR029043">
    <property type="entry name" value="GcvT/YgfZ_C"/>
</dbReference>
<feature type="domain" description="GCVT N-terminal" evidence="9">
    <location>
        <begin position="20"/>
        <end position="278"/>
    </location>
</feature>
<dbReference type="PANTHER" id="PTHR43757:SF2">
    <property type="entry name" value="AMINOMETHYLTRANSFERASE, MITOCHONDRIAL"/>
    <property type="match status" value="1"/>
</dbReference>
<dbReference type="KEGG" id="hli:HLI_19345"/>
<dbReference type="FunFam" id="4.10.1250.10:FF:000001">
    <property type="entry name" value="Aminomethyltransferase"/>
    <property type="match status" value="1"/>
</dbReference>
<dbReference type="PIRSF" id="PIRSF006487">
    <property type="entry name" value="GcvT"/>
    <property type="match status" value="1"/>
</dbReference>
<dbReference type="Gene3D" id="3.30.70.1400">
    <property type="entry name" value="Aminomethyltransferase beta-barrel domains"/>
    <property type="match status" value="1"/>
</dbReference>
<comment type="function">
    <text evidence="7">The glycine cleavage system catalyzes the degradation of glycine.</text>
</comment>
<dbReference type="GO" id="GO:0008483">
    <property type="term" value="F:transaminase activity"/>
    <property type="evidence" value="ECO:0007669"/>
    <property type="project" value="UniProtKB-KW"/>
</dbReference>
<name>A0A410MHK6_9BACI</name>
<evidence type="ECO:0000259" key="10">
    <source>
        <dbReference type="Pfam" id="PF08669"/>
    </source>
</evidence>
<protein>
    <recommendedName>
        <fullName evidence="2 7">Aminomethyltransferase</fullName>
        <ecNumber evidence="2 7">2.1.2.10</ecNumber>
    </recommendedName>
    <alternativeName>
        <fullName evidence="5 7">Glycine cleavage system T protein</fullName>
    </alternativeName>
</protein>
<keyword evidence="3 7" id="KW-0032">Aminotransferase</keyword>
<evidence type="ECO:0000259" key="9">
    <source>
        <dbReference type="Pfam" id="PF01571"/>
    </source>
</evidence>
<proteinExistence type="inferred from homology"/>
<comment type="similarity">
    <text evidence="1 7">Belongs to the GcvT family.</text>
</comment>
<dbReference type="FunFam" id="2.40.30.110:FF:000003">
    <property type="entry name" value="Aminomethyltransferase"/>
    <property type="match status" value="1"/>
</dbReference>
<dbReference type="EC" id="2.1.2.10" evidence="2 7"/>
<dbReference type="NCBIfam" id="NF001567">
    <property type="entry name" value="PRK00389.1"/>
    <property type="match status" value="1"/>
</dbReference>
<dbReference type="GO" id="GO:0019464">
    <property type="term" value="P:glycine decarboxylation via glycine cleavage system"/>
    <property type="evidence" value="ECO:0007669"/>
    <property type="project" value="UniProtKB-UniRule"/>
</dbReference>
<dbReference type="InterPro" id="IPR022903">
    <property type="entry name" value="GcvT_bac"/>
</dbReference>
<dbReference type="InterPro" id="IPR006222">
    <property type="entry name" value="GCVT_N"/>
</dbReference>
<dbReference type="Gene3D" id="4.10.1250.10">
    <property type="entry name" value="Aminomethyltransferase fragment"/>
    <property type="match status" value="1"/>
</dbReference>
<dbReference type="Pfam" id="PF01571">
    <property type="entry name" value="GCV_T"/>
    <property type="match status" value="1"/>
</dbReference>
<dbReference type="HAMAP" id="MF_00259">
    <property type="entry name" value="GcvT"/>
    <property type="match status" value="1"/>
</dbReference>
<dbReference type="FunFam" id="3.30.70.1400:FF:000001">
    <property type="entry name" value="Aminomethyltransferase"/>
    <property type="match status" value="1"/>
</dbReference>
<evidence type="ECO:0000313" key="11">
    <source>
        <dbReference type="EMBL" id="QAS54212.1"/>
    </source>
</evidence>
<evidence type="ECO:0000256" key="2">
    <source>
        <dbReference type="ARBA" id="ARBA00012616"/>
    </source>
</evidence>
<dbReference type="Gene3D" id="3.30.1360.120">
    <property type="entry name" value="Probable tRNA modification gtpase trme, domain 1"/>
    <property type="match status" value="1"/>
</dbReference>
<evidence type="ECO:0000256" key="6">
    <source>
        <dbReference type="ARBA" id="ARBA00047665"/>
    </source>
</evidence>
<feature type="domain" description="Aminomethyltransferase C-terminal" evidence="10">
    <location>
        <begin position="298"/>
        <end position="376"/>
    </location>
</feature>
<sequence>MGENSTEGVIGLTELKRTPLYSEYKKLGAKTIDFGGWALPVQFSSIKDEHEATRTAAGLFDVSHMAEVMVEGPDSLAFLQKMLTNDVSKLEPGKAQYTIMCYENGGTVDDLIVYHLDEAKYLLVVNAANREKDFEWLKQHQDGDVRFEDVSDEYVQLAVQGPRAEETLQTLTDTDLSSIKFFRFEQNVSLRGVGGRAVVSRTGYTGEDGFEIYLNASSGAELWQALLKAGEPFGLKPVGLGARDTLRFEANLALYGQELSADITPIEAGLNFAVKVKKDTDFIGREVLKRQKEEGPERKLVGIEMIDKGIPRTNYDVLDDEKVIGFVTTGTQSPTLGKNVGLALLDKNYISEGTEVTVQVRKRRLKAKVVSTPFYKR</sequence>
<keyword evidence="4 7" id="KW-0808">Transferase</keyword>
<evidence type="ECO:0000256" key="5">
    <source>
        <dbReference type="ARBA" id="ARBA00031395"/>
    </source>
</evidence>
<accession>A0A410MHK6</accession>
<dbReference type="Proteomes" id="UP000287756">
    <property type="component" value="Chromosome"/>
</dbReference>
<evidence type="ECO:0000313" key="12">
    <source>
        <dbReference type="Proteomes" id="UP000287756"/>
    </source>
</evidence>
<evidence type="ECO:0000256" key="8">
    <source>
        <dbReference type="PIRSR" id="PIRSR006487-1"/>
    </source>
</evidence>
<dbReference type="GO" id="GO:0005829">
    <property type="term" value="C:cytosol"/>
    <property type="evidence" value="ECO:0007669"/>
    <property type="project" value="TreeGrafter"/>
</dbReference>
<feature type="binding site" evidence="8">
    <location>
        <position position="211"/>
    </location>
    <ligand>
        <name>substrate</name>
    </ligand>
</feature>
<evidence type="ECO:0000256" key="7">
    <source>
        <dbReference type="HAMAP-Rule" id="MF_00259"/>
    </source>
</evidence>
<dbReference type="OrthoDB" id="9774591at2"/>
<gene>
    <name evidence="7 11" type="primary">gcvT</name>
    <name evidence="11" type="ORF">HLI_19345</name>
</gene>
<dbReference type="GO" id="GO:0005960">
    <property type="term" value="C:glycine cleavage complex"/>
    <property type="evidence" value="ECO:0007669"/>
    <property type="project" value="InterPro"/>
</dbReference>
<reference evidence="11 12" key="1">
    <citation type="submission" date="2018-01" db="EMBL/GenBank/DDBJ databases">
        <title>The whole genome sequencing and assembly of Halobacillus litoralis ERB031 strain.</title>
        <authorList>
            <person name="Lee S.-J."/>
            <person name="Park M.-K."/>
            <person name="Kim J.-Y."/>
            <person name="Lee Y.-J."/>
            <person name="Yi H."/>
            <person name="Bahn Y.-S."/>
            <person name="Kim J.F."/>
            <person name="Lee D.-W."/>
        </authorList>
    </citation>
    <scope>NUCLEOTIDE SEQUENCE [LARGE SCALE GENOMIC DNA]</scope>
    <source>
        <strain evidence="11 12">ERB 031</strain>
    </source>
</reference>
<dbReference type="Gene3D" id="2.40.30.110">
    <property type="entry name" value="Aminomethyltransferase beta-barrel domains"/>
    <property type="match status" value="1"/>
</dbReference>
<dbReference type="InterPro" id="IPR027266">
    <property type="entry name" value="TrmE/GcvT-like"/>
</dbReference>
<dbReference type="SUPFAM" id="SSF101790">
    <property type="entry name" value="Aminomethyltransferase beta-barrel domain"/>
    <property type="match status" value="1"/>
</dbReference>
<evidence type="ECO:0000256" key="3">
    <source>
        <dbReference type="ARBA" id="ARBA00022576"/>
    </source>
</evidence>
<dbReference type="InterPro" id="IPR028896">
    <property type="entry name" value="GcvT/YgfZ/DmdA"/>
</dbReference>
<dbReference type="EMBL" id="CP026118">
    <property type="protein sequence ID" value="QAS54212.1"/>
    <property type="molecule type" value="Genomic_DNA"/>
</dbReference>
<dbReference type="NCBIfam" id="TIGR00528">
    <property type="entry name" value="gcvT"/>
    <property type="match status" value="1"/>
</dbReference>
<dbReference type="AlphaFoldDB" id="A0A410MHK6"/>
<evidence type="ECO:0000256" key="1">
    <source>
        <dbReference type="ARBA" id="ARBA00008609"/>
    </source>
</evidence>
<dbReference type="InterPro" id="IPR006223">
    <property type="entry name" value="GcvT"/>
</dbReference>
<dbReference type="Pfam" id="PF08669">
    <property type="entry name" value="GCV_T_C"/>
    <property type="match status" value="1"/>
</dbReference>
<dbReference type="GO" id="GO:0004047">
    <property type="term" value="F:aminomethyltransferase activity"/>
    <property type="evidence" value="ECO:0007669"/>
    <property type="project" value="UniProtKB-UniRule"/>
</dbReference>
<dbReference type="SUPFAM" id="SSF103025">
    <property type="entry name" value="Folate-binding domain"/>
    <property type="match status" value="1"/>
</dbReference>
<dbReference type="PANTHER" id="PTHR43757">
    <property type="entry name" value="AMINOMETHYLTRANSFERASE"/>
    <property type="match status" value="1"/>
</dbReference>
<dbReference type="InterPro" id="IPR013977">
    <property type="entry name" value="GcvT_C"/>
</dbReference>
<comment type="subunit">
    <text evidence="7">The glycine cleavage system is composed of four proteins: P, T, L and H.</text>
</comment>
<evidence type="ECO:0000256" key="4">
    <source>
        <dbReference type="ARBA" id="ARBA00022679"/>
    </source>
</evidence>
<comment type="catalytic activity">
    <reaction evidence="6 7">
        <text>N(6)-[(R)-S(8)-aminomethyldihydrolipoyl]-L-lysyl-[protein] + (6S)-5,6,7,8-tetrahydrofolate = N(6)-[(R)-dihydrolipoyl]-L-lysyl-[protein] + (6R)-5,10-methylene-5,6,7,8-tetrahydrofolate + NH4(+)</text>
        <dbReference type="Rhea" id="RHEA:16945"/>
        <dbReference type="Rhea" id="RHEA-COMP:10475"/>
        <dbReference type="Rhea" id="RHEA-COMP:10492"/>
        <dbReference type="ChEBI" id="CHEBI:15636"/>
        <dbReference type="ChEBI" id="CHEBI:28938"/>
        <dbReference type="ChEBI" id="CHEBI:57453"/>
        <dbReference type="ChEBI" id="CHEBI:83100"/>
        <dbReference type="ChEBI" id="CHEBI:83143"/>
        <dbReference type="EC" id="2.1.2.10"/>
    </reaction>
</comment>